<gene>
    <name evidence="1" type="ORF">ACH5RR_015992</name>
</gene>
<dbReference type="EMBL" id="JBJUIK010000007">
    <property type="protein sequence ID" value="KAL3523158.1"/>
    <property type="molecule type" value="Genomic_DNA"/>
</dbReference>
<keyword evidence="2" id="KW-1185">Reference proteome</keyword>
<dbReference type="AlphaFoldDB" id="A0ABD3A058"/>
<evidence type="ECO:0000313" key="2">
    <source>
        <dbReference type="Proteomes" id="UP001630127"/>
    </source>
</evidence>
<organism evidence="1 2">
    <name type="scientific">Cinchona calisaya</name>
    <dbReference type="NCBI Taxonomy" id="153742"/>
    <lineage>
        <taxon>Eukaryota</taxon>
        <taxon>Viridiplantae</taxon>
        <taxon>Streptophyta</taxon>
        <taxon>Embryophyta</taxon>
        <taxon>Tracheophyta</taxon>
        <taxon>Spermatophyta</taxon>
        <taxon>Magnoliopsida</taxon>
        <taxon>eudicotyledons</taxon>
        <taxon>Gunneridae</taxon>
        <taxon>Pentapetalae</taxon>
        <taxon>asterids</taxon>
        <taxon>lamiids</taxon>
        <taxon>Gentianales</taxon>
        <taxon>Rubiaceae</taxon>
        <taxon>Cinchonoideae</taxon>
        <taxon>Cinchoneae</taxon>
        <taxon>Cinchona</taxon>
    </lineage>
</organism>
<accession>A0ABD3A058</accession>
<name>A0ABD3A058_9GENT</name>
<evidence type="ECO:0000313" key="1">
    <source>
        <dbReference type="EMBL" id="KAL3523158.1"/>
    </source>
</evidence>
<reference evidence="1 2" key="1">
    <citation type="submission" date="2024-11" db="EMBL/GenBank/DDBJ databases">
        <title>A near-complete genome assembly of Cinchona calisaya.</title>
        <authorList>
            <person name="Lian D.C."/>
            <person name="Zhao X.W."/>
            <person name="Wei L."/>
        </authorList>
    </citation>
    <scope>NUCLEOTIDE SEQUENCE [LARGE SCALE GENOMIC DNA]</scope>
    <source>
        <tissue evidence="1">Nenye</tissue>
    </source>
</reference>
<protein>
    <submittedName>
        <fullName evidence="1">Uncharacterized protein</fullName>
    </submittedName>
</protein>
<proteinExistence type="predicted"/>
<comment type="caution">
    <text evidence="1">The sequence shown here is derived from an EMBL/GenBank/DDBJ whole genome shotgun (WGS) entry which is preliminary data.</text>
</comment>
<sequence>MEKSSSAVTRVAFEYTPTDSRIVIQQAQQEWMEFQNTNKEVQERSRVTTESGVEQMKCAPPELVILKINTTLIYVGAPNSKGEHWYCDLGWSGELVNARRRSCQQCQIYGS</sequence>
<dbReference type="Proteomes" id="UP001630127">
    <property type="component" value="Unassembled WGS sequence"/>
</dbReference>